<name>A0A813EYW5_POLGL</name>
<dbReference type="Gene3D" id="3.80.10.10">
    <property type="entry name" value="Ribonuclease Inhibitor"/>
    <property type="match status" value="1"/>
</dbReference>
<evidence type="ECO:0000313" key="2">
    <source>
        <dbReference type="EMBL" id="CAE8605128.1"/>
    </source>
</evidence>
<feature type="compositionally biased region" description="Acidic residues" evidence="1">
    <location>
        <begin position="186"/>
        <end position="208"/>
    </location>
</feature>
<gene>
    <name evidence="2" type="ORF">PGLA1383_LOCUS23259</name>
</gene>
<dbReference type="GO" id="GO:0019005">
    <property type="term" value="C:SCF ubiquitin ligase complex"/>
    <property type="evidence" value="ECO:0007669"/>
    <property type="project" value="TreeGrafter"/>
</dbReference>
<dbReference type="Proteomes" id="UP000654075">
    <property type="component" value="Unassembled WGS sequence"/>
</dbReference>
<dbReference type="GO" id="GO:0031146">
    <property type="term" value="P:SCF-dependent proteasomal ubiquitin-dependent protein catabolic process"/>
    <property type="evidence" value="ECO:0007669"/>
    <property type="project" value="TreeGrafter"/>
</dbReference>
<reference evidence="2" key="1">
    <citation type="submission" date="2021-02" db="EMBL/GenBank/DDBJ databases">
        <authorList>
            <person name="Dougan E. K."/>
            <person name="Rhodes N."/>
            <person name="Thang M."/>
            <person name="Chan C."/>
        </authorList>
    </citation>
    <scope>NUCLEOTIDE SEQUENCE</scope>
</reference>
<dbReference type="SUPFAM" id="SSF52047">
    <property type="entry name" value="RNI-like"/>
    <property type="match status" value="1"/>
</dbReference>
<comment type="caution">
    <text evidence="2">The sequence shown here is derived from an EMBL/GenBank/DDBJ whole genome shotgun (WGS) entry which is preliminary data.</text>
</comment>
<dbReference type="SMART" id="SM00367">
    <property type="entry name" value="LRR_CC"/>
    <property type="match status" value="4"/>
</dbReference>
<dbReference type="InterPro" id="IPR032675">
    <property type="entry name" value="LRR_dom_sf"/>
</dbReference>
<keyword evidence="3" id="KW-1185">Reference proteome</keyword>
<proteinExistence type="predicted"/>
<accession>A0A813EYW5</accession>
<dbReference type="OrthoDB" id="550575at2759"/>
<dbReference type="PANTHER" id="PTHR13318">
    <property type="entry name" value="PARTNER OF PAIRED, ISOFORM B-RELATED"/>
    <property type="match status" value="1"/>
</dbReference>
<evidence type="ECO:0000256" key="1">
    <source>
        <dbReference type="SAM" id="MobiDB-lite"/>
    </source>
</evidence>
<feature type="region of interest" description="Disordered" evidence="1">
    <location>
        <begin position="185"/>
        <end position="215"/>
    </location>
</feature>
<dbReference type="EMBL" id="CAJNNV010017403">
    <property type="protein sequence ID" value="CAE8605128.1"/>
    <property type="molecule type" value="Genomic_DNA"/>
</dbReference>
<organism evidence="2 3">
    <name type="scientific">Polarella glacialis</name>
    <name type="common">Dinoflagellate</name>
    <dbReference type="NCBI Taxonomy" id="89957"/>
    <lineage>
        <taxon>Eukaryota</taxon>
        <taxon>Sar</taxon>
        <taxon>Alveolata</taxon>
        <taxon>Dinophyceae</taxon>
        <taxon>Suessiales</taxon>
        <taxon>Suessiaceae</taxon>
        <taxon>Polarella</taxon>
    </lineage>
</organism>
<dbReference type="InterPro" id="IPR006553">
    <property type="entry name" value="Leu-rich_rpt_Cys-con_subtyp"/>
</dbReference>
<evidence type="ECO:0000313" key="3">
    <source>
        <dbReference type="Proteomes" id="UP000654075"/>
    </source>
</evidence>
<sequence>MASGCSRISRLCLDSCPNIAGSGLIAVTEANPGIRHLSLSLNSGFSDEAAAQAIFWLKRVRLVNFAGCPRLHRLLPSALAKNCELLEDLSLAGCTLLRDEALRCLLISCPHLESLNLSKCPCLTAAPFLEVLPMMRSRLRRLCLTHVPAISEQAVSAIYSAAAAGAGGDGTFDSRALVAALQAASYEEEDEDEDGDDRSDDDGDDEDPAASTVPLPHPFHVLPVLRSSVLAATATTMQFYDSVLILFGKVCECCQDWLQMIRFRDLQMTALSFSLALIIH</sequence>
<protein>
    <submittedName>
        <fullName evidence="2">Uncharacterized protein</fullName>
    </submittedName>
</protein>
<dbReference type="AlphaFoldDB" id="A0A813EYW5"/>